<dbReference type="PIRSF" id="PIRSF011484">
    <property type="entry name" value="YaeQ"/>
    <property type="match status" value="1"/>
</dbReference>
<proteinExistence type="predicted"/>
<dbReference type="CDD" id="cd22368">
    <property type="entry name" value="YaeQ-like"/>
    <property type="match status" value="1"/>
</dbReference>
<dbReference type="Gene3D" id="3.10.640.10">
    <property type="entry name" value="Restriction endonuclease-like alpha-beta roll domain"/>
    <property type="match status" value="1"/>
</dbReference>
<evidence type="ECO:0000313" key="2">
    <source>
        <dbReference type="Proteomes" id="UP000462435"/>
    </source>
</evidence>
<evidence type="ECO:0008006" key="3">
    <source>
        <dbReference type="Google" id="ProtNLM"/>
    </source>
</evidence>
<dbReference type="PANTHER" id="PTHR38784">
    <property type="entry name" value="SUCROSE PHOSPHORYLASE"/>
    <property type="match status" value="1"/>
</dbReference>
<evidence type="ECO:0000313" key="1">
    <source>
        <dbReference type="EMBL" id="KAF1041417.1"/>
    </source>
</evidence>
<gene>
    <name evidence="1" type="primary">yaeQ</name>
    <name evidence="1" type="ORF">GAK35_03312</name>
</gene>
<dbReference type="Proteomes" id="UP000462435">
    <property type="component" value="Unassembled WGS sequence"/>
</dbReference>
<dbReference type="InterPro" id="IPR038590">
    <property type="entry name" value="YaeQ_sf"/>
</dbReference>
<organism evidence="1 2">
    <name type="scientific">Herbaspirillum frisingense</name>
    <dbReference type="NCBI Taxonomy" id="92645"/>
    <lineage>
        <taxon>Bacteria</taxon>
        <taxon>Pseudomonadati</taxon>
        <taxon>Pseudomonadota</taxon>
        <taxon>Betaproteobacteria</taxon>
        <taxon>Burkholderiales</taxon>
        <taxon>Oxalobacteraceae</taxon>
        <taxon>Herbaspirillum</taxon>
    </lineage>
</organism>
<dbReference type="Pfam" id="PF07152">
    <property type="entry name" value="YaeQ"/>
    <property type="match status" value="1"/>
</dbReference>
<dbReference type="AlphaFoldDB" id="A0A7V8FUG4"/>
<sequence length="196" mass="21827">MAMPSPPTSRIDSDFPMALKSTIFKAELQISDMDRHYYENHALTIARHPSETDERMMIRVLAFALNASEALAFGKGLSDVDEPDLWQKDLTGAVDLWIEVGQPDDRAILKACGRSSQVLVYSYSSVSNIWWNQTGSRVERAKNLKVVNIPAEASQALAALAQRSMQLQCTIQDGQVWLGANENMVPIEPETIKDFA</sequence>
<dbReference type="PANTHER" id="PTHR38784:SF1">
    <property type="entry name" value="SUCROSE PHOSPHORYLASE"/>
    <property type="match status" value="1"/>
</dbReference>
<accession>A0A7V8FUG4</accession>
<dbReference type="InterPro" id="IPR011335">
    <property type="entry name" value="Restrct_endonuc-II-like"/>
</dbReference>
<reference evidence="2" key="1">
    <citation type="journal article" date="2020" name="MBio">
        <title>Horizontal gene transfer to a defensive symbiont with a reduced genome amongst a multipartite beetle microbiome.</title>
        <authorList>
            <person name="Waterworth S.C."/>
            <person name="Florez L.V."/>
            <person name="Rees E.R."/>
            <person name="Hertweck C."/>
            <person name="Kaltenpoth M."/>
            <person name="Kwan J.C."/>
        </authorList>
    </citation>
    <scope>NUCLEOTIDE SEQUENCE [LARGE SCALE GENOMIC DNA]</scope>
</reference>
<dbReference type="EMBL" id="WNDX01000122">
    <property type="protein sequence ID" value="KAF1041417.1"/>
    <property type="molecule type" value="Genomic_DNA"/>
</dbReference>
<dbReference type="InterPro" id="IPR009822">
    <property type="entry name" value="YaeQ"/>
</dbReference>
<dbReference type="SUPFAM" id="SSF52980">
    <property type="entry name" value="Restriction endonuclease-like"/>
    <property type="match status" value="1"/>
</dbReference>
<dbReference type="SMART" id="SM01322">
    <property type="entry name" value="YaeQ"/>
    <property type="match status" value="1"/>
</dbReference>
<comment type="caution">
    <text evidence="1">The sequence shown here is derived from an EMBL/GenBank/DDBJ whole genome shotgun (WGS) entry which is preliminary data.</text>
</comment>
<protein>
    <recommendedName>
        <fullName evidence="3">YaeQ family protein</fullName>
    </recommendedName>
</protein>
<name>A0A7V8FUG4_9BURK</name>